<proteinExistence type="inferred from homology"/>
<keyword evidence="6 7" id="KW-0472">Membrane</keyword>
<feature type="transmembrane region" description="Helical" evidence="7">
    <location>
        <begin position="347"/>
        <end position="366"/>
    </location>
</feature>
<protein>
    <submittedName>
        <fullName evidence="8">Polysaccharide biosynthesis protein</fullName>
    </submittedName>
</protein>
<feature type="transmembrane region" description="Helical" evidence="7">
    <location>
        <begin position="138"/>
        <end position="158"/>
    </location>
</feature>
<evidence type="ECO:0000256" key="5">
    <source>
        <dbReference type="ARBA" id="ARBA00022989"/>
    </source>
</evidence>
<evidence type="ECO:0000256" key="1">
    <source>
        <dbReference type="ARBA" id="ARBA00004651"/>
    </source>
</evidence>
<dbReference type="AlphaFoldDB" id="A0A939DLJ2"/>
<reference evidence="8" key="1">
    <citation type="submission" date="2021-03" db="EMBL/GenBank/DDBJ databases">
        <title>novel species isolated from a fishpond in China.</title>
        <authorList>
            <person name="Lu H."/>
            <person name="Cai Z."/>
        </authorList>
    </citation>
    <scope>NUCLEOTIDE SEQUENCE</scope>
    <source>
        <strain evidence="8">JCM 30855</strain>
    </source>
</reference>
<keyword evidence="3" id="KW-1003">Cell membrane</keyword>
<evidence type="ECO:0000256" key="4">
    <source>
        <dbReference type="ARBA" id="ARBA00022692"/>
    </source>
</evidence>
<feature type="transmembrane region" description="Helical" evidence="7">
    <location>
        <begin position="38"/>
        <end position="56"/>
    </location>
</feature>
<comment type="subcellular location">
    <subcellularLocation>
        <location evidence="1">Cell membrane</location>
        <topology evidence="1">Multi-pass membrane protein</topology>
    </subcellularLocation>
</comment>
<evidence type="ECO:0000313" key="8">
    <source>
        <dbReference type="EMBL" id="MBN7824693.1"/>
    </source>
</evidence>
<keyword evidence="9" id="KW-1185">Reference proteome</keyword>
<feature type="transmembrane region" description="Helical" evidence="7">
    <location>
        <begin position="104"/>
        <end position="126"/>
    </location>
</feature>
<feature type="transmembrane region" description="Helical" evidence="7">
    <location>
        <begin position="312"/>
        <end position="335"/>
    </location>
</feature>
<dbReference type="EMBL" id="JAFKCV010000002">
    <property type="protein sequence ID" value="MBN7824693.1"/>
    <property type="molecule type" value="Genomic_DNA"/>
</dbReference>
<keyword evidence="4 7" id="KW-0812">Transmembrane</keyword>
<organism evidence="8 9">
    <name type="scientific">Bowmanella dokdonensis</name>
    <dbReference type="NCBI Taxonomy" id="751969"/>
    <lineage>
        <taxon>Bacteria</taxon>
        <taxon>Pseudomonadati</taxon>
        <taxon>Pseudomonadota</taxon>
        <taxon>Gammaproteobacteria</taxon>
        <taxon>Alteromonadales</taxon>
        <taxon>Alteromonadaceae</taxon>
        <taxon>Bowmanella</taxon>
    </lineage>
</organism>
<feature type="transmembrane region" description="Helical" evidence="7">
    <location>
        <begin position="12"/>
        <end position="32"/>
    </location>
</feature>
<dbReference type="GO" id="GO:0005886">
    <property type="term" value="C:plasma membrane"/>
    <property type="evidence" value="ECO:0007669"/>
    <property type="project" value="UniProtKB-SubCell"/>
</dbReference>
<evidence type="ECO:0000256" key="7">
    <source>
        <dbReference type="SAM" id="Phobius"/>
    </source>
</evidence>
<feature type="transmembrane region" description="Helical" evidence="7">
    <location>
        <begin position="372"/>
        <end position="389"/>
    </location>
</feature>
<feature type="transmembrane region" description="Helical" evidence="7">
    <location>
        <begin position="281"/>
        <end position="300"/>
    </location>
</feature>
<accession>A0A939DLJ2</accession>
<evidence type="ECO:0000256" key="6">
    <source>
        <dbReference type="ARBA" id="ARBA00023136"/>
    </source>
</evidence>
<feature type="transmembrane region" description="Helical" evidence="7">
    <location>
        <begin position="434"/>
        <end position="455"/>
    </location>
</feature>
<gene>
    <name evidence="8" type="ORF">J0A66_05570</name>
</gene>
<comment type="similarity">
    <text evidence="2">Belongs to the polysaccharide synthase family.</text>
</comment>
<dbReference type="PANTHER" id="PTHR30250">
    <property type="entry name" value="PST FAMILY PREDICTED COLANIC ACID TRANSPORTER"/>
    <property type="match status" value="1"/>
</dbReference>
<dbReference type="RefSeq" id="WP_206572786.1">
    <property type="nucleotide sequence ID" value="NZ_JAFKCV010000002.1"/>
</dbReference>
<name>A0A939DLJ2_9ALTE</name>
<dbReference type="Pfam" id="PF13440">
    <property type="entry name" value="Polysacc_synt_3"/>
    <property type="match status" value="1"/>
</dbReference>
<sequence length="471" mass="51183">MRHRVINLSWIFFEKFGLIGISVCSFLLYALLLGPSQFGLGVLALTLAETFGVVYCSLLEDPLVRRRDDMSKSAASVFWLGGALSLVTSVVLVGAIWLASDDGLFVALVAFACLKLLASVMARPLVAMLRRERNFKALANRTLAGKVLGALAGIGAALGGAGAWAIVLQAVVMDCFALLWLLRGRWQHVWGPVSWPVFLSIAKEGSSIALKMLSRGMLVRGMTLLLGATTSTTVVGYFSFANRLIDLPRQALSEGLLSYALPAIARRANEGHQVGRFVSDLSVYTALLMVPLFVGALAVGPDIIRYAFDEKWHAAIVLFQILALLAALRSLVLYVPATLAAMGQARIGVGADICLSLLSLGLVWWLSPALGAMAAVLALTVHTTLDLGFKCYQISRVTQLDYQRLAYDYGRILLASTLMLGVVWMLSRQFAMDFAMILIAVLTGLLVYLISFSLLKPNWYKGLMLVMRTRT</sequence>
<dbReference type="InterPro" id="IPR050833">
    <property type="entry name" value="Poly_Biosynth_Transport"/>
</dbReference>
<keyword evidence="5 7" id="KW-1133">Transmembrane helix</keyword>
<feature type="transmembrane region" description="Helical" evidence="7">
    <location>
        <begin position="77"/>
        <end position="98"/>
    </location>
</feature>
<evidence type="ECO:0000256" key="3">
    <source>
        <dbReference type="ARBA" id="ARBA00022475"/>
    </source>
</evidence>
<evidence type="ECO:0000256" key="2">
    <source>
        <dbReference type="ARBA" id="ARBA00007430"/>
    </source>
</evidence>
<comment type="caution">
    <text evidence="8">The sequence shown here is derived from an EMBL/GenBank/DDBJ whole genome shotgun (WGS) entry which is preliminary data.</text>
</comment>
<feature type="transmembrane region" description="Helical" evidence="7">
    <location>
        <begin position="409"/>
        <end position="428"/>
    </location>
</feature>
<dbReference type="PANTHER" id="PTHR30250:SF10">
    <property type="entry name" value="LIPOPOLYSACCHARIDE BIOSYNTHESIS PROTEIN WZXC"/>
    <property type="match status" value="1"/>
</dbReference>
<dbReference type="Proteomes" id="UP000664654">
    <property type="component" value="Unassembled WGS sequence"/>
</dbReference>
<evidence type="ECO:0000313" key="9">
    <source>
        <dbReference type="Proteomes" id="UP000664654"/>
    </source>
</evidence>
<feature type="transmembrane region" description="Helical" evidence="7">
    <location>
        <begin position="217"/>
        <end position="239"/>
    </location>
</feature>